<protein>
    <submittedName>
        <fullName evidence="1">Uncharacterized protein</fullName>
    </submittedName>
</protein>
<dbReference type="Proteomes" id="UP000286415">
    <property type="component" value="Unassembled WGS sequence"/>
</dbReference>
<dbReference type="AlphaFoldDB" id="A0A8T1MS89"/>
<proteinExistence type="predicted"/>
<reference evidence="1 2" key="2">
    <citation type="journal article" date="2021" name="Genomics">
        <title>High-quality reference genome for Clonorchis sinensis.</title>
        <authorList>
            <person name="Young N.D."/>
            <person name="Stroehlein A.J."/>
            <person name="Kinkar L."/>
            <person name="Wang T."/>
            <person name="Sohn W.M."/>
            <person name="Chang B.C.H."/>
            <person name="Kaur P."/>
            <person name="Weisz D."/>
            <person name="Dudchenko O."/>
            <person name="Aiden E.L."/>
            <person name="Korhonen P.K."/>
            <person name="Gasser R.B."/>
        </authorList>
    </citation>
    <scope>NUCLEOTIDE SEQUENCE [LARGE SCALE GENOMIC DNA]</scope>
    <source>
        <strain evidence="1">Cs-k2</strain>
    </source>
</reference>
<accession>A0A8T1MS89</accession>
<keyword evidence="2" id="KW-1185">Reference proteome</keyword>
<comment type="caution">
    <text evidence="1">The sequence shown here is derived from an EMBL/GenBank/DDBJ whole genome shotgun (WGS) entry which is preliminary data.</text>
</comment>
<evidence type="ECO:0000313" key="1">
    <source>
        <dbReference type="EMBL" id="KAG5451798.1"/>
    </source>
</evidence>
<organism evidence="1 2">
    <name type="scientific">Clonorchis sinensis</name>
    <name type="common">Chinese liver fluke</name>
    <dbReference type="NCBI Taxonomy" id="79923"/>
    <lineage>
        <taxon>Eukaryota</taxon>
        <taxon>Metazoa</taxon>
        <taxon>Spiralia</taxon>
        <taxon>Lophotrochozoa</taxon>
        <taxon>Platyhelminthes</taxon>
        <taxon>Trematoda</taxon>
        <taxon>Digenea</taxon>
        <taxon>Opisthorchiida</taxon>
        <taxon>Opisthorchiata</taxon>
        <taxon>Opisthorchiidae</taxon>
        <taxon>Clonorchis</taxon>
    </lineage>
</organism>
<dbReference type="OrthoDB" id="10551239at2759"/>
<evidence type="ECO:0000313" key="2">
    <source>
        <dbReference type="Proteomes" id="UP000286415"/>
    </source>
</evidence>
<dbReference type="EMBL" id="NIRI02000042">
    <property type="protein sequence ID" value="KAG5451798.1"/>
    <property type="molecule type" value="Genomic_DNA"/>
</dbReference>
<sequence>MITTRYRFLGRNIPECSSTQFIYLKQIIQFFLSNTSRFLHVIVDMKTKFLACSSSQLLRSLVSLTDEKNPRQLNSNECDGEVSSERAPLYMLCLVHATGGMCECEFYAHFSSPYTETVQCPLYVLSSHFSKLFLLSLHIGRVPRLLVCLFVCLFV</sequence>
<name>A0A8T1MS89_CLOSI</name>
<gene>
    <name evidence="1" type="ORF">CSKR_201518</name>
</gene>
<reference evidence="1 2" key="1">
    <citation type="journal article" date="2018" name="Biotechnol. Adv.">
        <title>Improved genomic resources and new bioinformatic workflow for the carcinogenic parasite Clonorchis sinensis: Biotechnological implications.</title>
        <authorList>
            <person name="Wang D."/>
            <person name="Korhonen P.K."/>
            <person name="Gasser R.B."/>
            <person name="Young N.D."/>
        </authorList>
    </citation>
    <scope>NUCLEOTIDE SEQUENCE [LARGE SCALE GENOMIC DNA]</scope>
    <source>
        <strain evidence="1">Cs-k2</strain>
    </source>
</reference>